<proteinExistence type="predicted"/>
<evidence type="ECO:0000313" key="2">
    <source>
        <dbReference type="Proteomes" id="UP000801492"/>
    </source>
</evidence>
<evidence type="ECO:0000313" key="1">
    <source>
        <dbReference type="EMBL" id="KAF2902076.1"/>
    </source>
</evidence>
<name>A0A8K0DEZ2_IGNLU</name>
<protein>
    <submittedName>
        <fullName evidence="1">Uncharacterized protein</fullName>
    </submittedName>
</protein>
<reference evidence="1" key="1">
    <citation type="submission" date="2019-08" db="EMBL/GenBank/DDBJ databases">
        <title>The genome of the North American firefly Photinus pyralis.</title>
        <authorList>
            <consortium name="Photinus pyralis genome working group"/>
            <person name="Fallon T.R."/>
            <person name="Sander Lower S.E."/>
            <person name="Weng J.-K."/>
        </authorList>
    </citation>
    <scope>NUCLEOTIDE SEQUENCE</scope>
    <source>
        <strain evidence="1">TRF0915ILg1</strain>
        <tissue evidence="1">Whole body</tissue>
    </source>
</reference>
<dbReference type="Proteomes" id="UP000801492">
    <property type="component" value="Unassembled WGS sequence"/>
</dbReference>
<sequence length="106" mass="12164">MDNDSSDMENCTPPEITKVSKLTTAVLLPSKTVKVYKAAYKFFIEWCKGKKANLFLESVIRKHGGWKSTTVAEGYMDNSIKNKMDTAEKLFSRFKITPLQKHQMRI</sequence>
<dbReference type="AlphaFoldDB" id="A0A8K0DEZ2"/>
<comment type="caution">
    <text evidence="1">The sequence shown here is derived from an EMBL/GenBank/DDBJ whole genome shotgun (WGS) entry which is preliminary data.</text>
</comment>
<organism evidence="1 2">
    <name type="scientific">Ignelater luminosus</name>
    <name type="common">Cucubano</name>
    <name type="synonym">Pyrophorus luminosus</name>
    <dbReference type="NCBI Taxonomy" id="2038154"/>
    <lineage>
        <taxon>Eukaryota</taxon>
        <taxon>Metazoa</taxon>
        <taxon>Ecdysozoa</taxon>
        <taxon>Arthropoda</taxon>
        <taxon>Hexapoda</taxon>
        <taxon>Insecta</taxon>
        <taxon>Pterygota</taxon>
        <taxon>Neoptera</taxon>
        <taxon>Endopterygota</taxon>
        <taxon>Coleoptera</taxon>
        <taxon>Polyphaga</taxon>
        <taxon>Elateriformia</taxon>
        <taxon>Elateroidea</taxon>
        <taxon>Elateridae</taxon>
        <taxon>Agrypninae</taxon>
        <taxon>Pyrophorini</taxon>
        <taxon>Ignelater</taxon>
    </lineage>
</organism>
<keyword evidence="2" id="KW-1185">Reference proteome</keyword>
<dbReference type="OrthoDB" id="10566388at2759"/>
<dbReference type="EMBL" id="VTPC01001401">
    <property type="protein sequence ID" value="KAF2902076.1"/>
    <property type="molecule type" value="Genomic_DNA"/>
</dbReference>
<gene>
    <name evidence="1" type="ORF">ILUMI_04111</name>
</gene>
<accession>A0A8K0DEZ2</accession>